<feature type="domain" description="NfeD-like C-terminal" evidence="6">
    <location>
        <begin position="92"/>
        <end position="148"/>
    </location>
</feature>
<feature type="transmembrane region" description="Helical" evidence="5">
    <location>
        <begin position="12"/>
        <end position="44"/>
    </location>
</feature>
<evidence type="ECO:0000313" key="8">
    <source>
        <dbReference type="Proteomes" id="UP000230842"/>
    </source>
</evidence>
<dbReference type="PANTHER" id="PTHR33507">
    <property type="entry name" value="INNER MEMBRANE PROTEIN YBBJ"/>
    <property type="match status" value="1"/>
</dbReference>
<accession>A0A0B2B8I2</accession>
<dbReference type="PANTHER" id="PTHR33507:SF3">
    <property type="entry name" value="INNER MEMBRANE PROTEIN YBBJ"/>
    <property type="match status" value="1"/>
</dbReference>
<reference evidence="7 8" key="1">
    <citation type="submission" date="2017-11" db="EMBL/GenBank/DDBJ databases">
        <title>Genomic Encyclopedia of Archaeal and Bacterial Type Strains, Phase II (KMG-II): From Individual Species to Whole Genera.</title>
        <authorList>
            <person name="Goeker M."/>
        </authorList>
    </citation>
    <scope>NUCLEOTIDE SEQUENCE [LARGE SCALE GENOMIC DNA]</scope>
    <source>
        <strain evidence="7 8">DSM 27763</strain>
    </source>
</reference>
<dbReference type="OrthoDB" id="9792945at2"/>
<dbReference type="GO" id="GO:0006508">
    <property type="term" value="P:proteolysis"/>
    <property type="evidence" value="ECO:0007669"/>
    <property type="project" value="UniProtKB-KW"/>
</dbReference>
<gene>
    <name evidence="7" type="ORF">CLV56_3042</name>
</gene>
<evidence type="ECO:0000256" key="1">
    <source>
        <dbReference type="ARBA" id="ARBA00004141"/>
    </source>
</evidence>
<evidence type="ECO:0000256" key="3">
    <source>
        <dbReference type="ARBA" id="ARBA00022989"/>
    </source>
</evidence>
<comment type="subcellular location">
    <subcellularLocation>
        <location evidence="1">Membrane</location>
        <topology evidence="1">Multi-pass membrane protein</topology>
    </subcellularLocation>
</comment>
<keyword evidence="2 5" id="KW-0812">Transmembrane</keyword>
<dbReference type="GO" id="GO:0008233">
    <property type="term" value="F:peptidase activity"/>
    <property type="evidence" value="ECO:0007669"/>
    <property type="project" value="UniProtKB-KW"/>
</dbReference>
<sequence>MSGIWDWFAENAWAAWTALGLFLLVVEMLSLDLVFLMLAFGAFAGGVTSAVGGGLVLSVLVAVVVAFGMLWLARPSMLRRLHSGPDLRSGVAALVGQSAVVVEAIDRDHGQVKLDGEIWSARSFDPHRPIASGARVSVLEIDGATAVVFPED</sequence>
<dbReference type="Proteomes" id="UP000230842">
    <property type="component" value="Unassembled WGS sequence"/>
</dbReference>
<dbReference type="RefSeq" id="WP_039362091.1">
    <property type="nucleotide sequence ID" value="NZ_PGEZ01000002.1"/>
</dbReference>
<evidence type="ECO:0000256" key="5">
    <source>
        <dbReference type="SAM" id="Phobius"/>
    </source>
</evidence>
<proteinExistence type="predicted"/>
<dbReference type="EMBL" id="PGEZ01000002">
    <property type="protein sequence ID" value="PJJ53552.1"/>
    <property type="molecule type" value="Genomic_DNA"/>
</dbReference>
<evidence type="ECO:0000256" key="4">
    <source>
        <dbReference type="ARBA" id="ARBA00023136"/>
    </source>
</evidence>
<dbReference type="InterPro" id="IPR052165">
    <property type="entry name" value="Membrane_assoc_protease"/>
</dbReference>
<keyword evidence="4 5" id="KW-0472">Membrane</keyword>
<protein>
    <submittedName>
        <fullName evidence="7">Membrane protein implicated in regulation of membrane protease activity</fullName>
    </submittedName>
</protein>
<dbReference type="GO" id="GO:0005886">
    <property type="term" value="C:plasma membrane"/>
    <property type="evidence" value="ECO:0007669"/>
    <property type="project" value="TreeGrafter"/>
</dbReference>
<keyword evidence="8" id="KW-1185">Reference proteome</keyword>
<evidence type="ECO:0000313" key="7">
    <source>
        <dbReference type="EMBL" id="PJJ53552.1"/>
    </source>
</evidence>
<feature type="transmembrane region" description="Helical" evidence="5">
    <location>
        <begin position="50"/>
        <end position="73"/>
    </location>
</feature>
<comment type="caution">
    <text evidence="7">The sequence shown here is derived from an EMBL/GenBank/DDBJ whole genome shotgun (WGS) entry which is preliminary data.</text>
</comment>
<evidence type="ECO:0000259" key="6">
    <source>
        <dbReference type="Pfam" id="PF01957"/>
    </source>
</evidence>
<organism evidence="7 8">
    <name type="scientific">Mumia flava</name>
    <dbReference type="NCBI Taxonomy" id="1348852"/>
    <lineage>
        <taxon>Bacteria</taxon>
        <taxon>Bacillati</taxon>
        <taxon>Actinomycetota</taxon>
        <taxon>Actinomycetes</taxon>
        <taxon>Propionibacteriales</taxon>
        <taxon>Nocardioidaceae</taxon>
        <taxon>Mumia</taxon>
    </lineage>
</organism>
<dbReference type="Gene3D" id="2.40.50.140">
    <property type="entry name" value="Nucleic acid-binding proteins"/>
    <property type="match status" value="1"/>
</dbReference>
<dbReference type="InterPro" id="IPR002810">
    <property type="entry name" value="NfeD-like_C"/>
</dbReference>
<name>A0A0B2B8I2_9ACTN</name>
<keyword evidence="3 5" id="KW-1133">Transmembrane helix</keyword>
<dbReference type="Pfam" id="PF01957">
    <property type="entry name" value="NfeD"/>
    <property type="match status" value="1"/>
</dbReference>
<evidence type="ECO:0000256" key="2">
    <source>
        <dbReference type="ARBA" id="ARBA00022692"/>
    </source>
</evidence>
<keyword evidence="7" id="KW-0645">Protease</keyword>
<dbReference type="InterPro" id="IPR012340">
    <property type="entry name" value="NA-bd_OB-fold"/>
</dbReference>
<keyword evidence="7" id="KW-0378">Hydrolase</keyword>
<dbReference type="AlphaFoldDB" id="A0A0B2B8I2"/>
<dbReference type="SUPFAM" id="SSF141322">
    <property type="entry name" value="NfeD domain-like"/>
    <property type="match status" value="1"/>
</dbReference>